<keyword evidence="2" id="KW-1185">Reference proteome</keyword>
<reference evidence="1" key="1">
    <citation type="submission" date="2007-06" db="EMBL/GenBank/DDBJ databases">
        <authorList>
            <person name="Fulton L."/>
            <person name="Clifton S."/>
            <person name="Fulton B."/>
            <person name="Xu J."/>
            <person name="Minx P."/>
            <person name="Pepin K.H."/>
            <person name="Johnson M."/>
            <person name="Thiruvilangam P."/>
            <person name="Bhonagiri V."/>
            <person name="Nash W.E."/>
            <person name="Mardis E.R."/>
            <person name="Wilson R.K."/>
        </authorList>
    </citation>
    <scope>NUCLEOTIDE SEQUENCE [LARGE SCALE GENOMIC DNA]</scope>
    <source>
        <strain evidence="1">ATCC 8492</strain>
    </source>
</reference>
<sequence length="248" mass="26035">MRVVDVVIDGAGCIASSAYAGDEVVGAFASFMLKKLFPDFFADDGLQACHHVGVRMRADGGTYHVVGVRGMTAPVADGFVGGVLQRHIATGDGNDGGAEHLHLLHIDALALYVGLTHVDDAFHVHQGADGGCGHTVLSGSGFGDDAALAHAACQQHLPDAVVDFVGTGVVQVFTLEVNPATVLLGQAVCQVEWGRASHVVAQQLVVFTLEVLTLQHLEVGVLQLFYTFVEDFGNVCPAELSVITFFVN</sequence>
<comment type="caution">
    <text evidence="1">The sequence shown here is derived from an EMBL/GenBank/DDBJ whole genome shotgun (WGS) entry which is preliminary data.</text>
</comment>
<name>A0ABC9NCA0_BACUC</name>
<protein>
    <submittedName>
        <fullName evidence="1">Uncharacterized protein</fullName>
    </submittedName>
</protein>
<evidence type="ECO:0000313" key="2">
    <source>
        <dbReference type="Proteomes" id="UP000004110"/>
    </source>
</evidence>
<organism evidence="1 2">
    <name type="scientific">Bacteroides uniformis (strain ATCC 8492 / DSM 6597 / CCUG 4942 / CIP 103695 / JCM 5828 / KCTC 5204 / NCTC 13054 / VPI 0061)</name>
    <dbReference type="NCBI Taxonomy" id="411479"/>
    <lineage>
        <taxon>Bacteria</taxon>
        <taxon>Pseudomonadati</taxon>
        <taxon>Bacteroidota</taxon>
        <taxon>Bacteroidia</taxon>
        <taxon>Bacteroidales</taxon>
        <taxon>Bacteroidaceae</taxon>
        <taxon>Bacteroides</taxon>
    </lineage>
</organism>
<evidence type="ECO:0000313" key="1">
    <source>
        <dbReference type="EMBL" id="EDO54398.1"/>
    </source>
</evidence>
<dbReference type="EMBL" id="AAYH02000042">
    <property type="protein sequence ID" value="EDO54398.1"/>
    <property type="molecule type" value="Genomic_DNA"/>
</dbReference>
<gene>
    <name evidence="1" type="ORF">BACUNI_01874</name>
</gene>
<dbReference type="Proteomes" id="UP000004110">
    <property type="component" value="Unassembled WGS sequence"/>
</dbReference>
<accession>A0ABC9NCA0</accession>
<dbReference type="AlphaFoldDB" id="A0ABC9NCA0"/>
<proteinExistence type="predicted"/>
<reference evidence="1" key="2">
    <citation type="submission" date="2013-11" db="EMBL/GenBank/DDBJ databases">
        <title>Draft genome sequence of Bacteroides uniformis (ATCC 8492).</title>
        <authorList>
            <person name="Sudarsanam P."/>
            <person name="Ley R."/>
            <person name="Guruge J."/>
            <person name="Turnbaugh P.J."/>
            <person name="Mahowald M."/>
            <person name="Liep D."/>
            <person name="Gordon J."/>
        </authorList>
    </citation>
    <scope>NUCLEOTIDE SEQUENCE</scope>
    <source>
        <strain evidence="1">ATCC 8492</strain>
    </source>
</reference>